<feature type="region of interest" description="Disordered" evidence="1">
    <location>
        <begin position="1"/>
        <end position="37"/>
    </location>
</feature>
<proteinExistence type="predicted"/>
<evidence type="ECO:0000313" key="2">
    <source>
        <dbReference type="EMBL" id="UJG44857.1"/>
    </source>
</evidence>
<dbReference type="EMBL" id="CP084167">
    <property type="protein sequence ID" value="UJG44857.1"/>
    <property type="molecule type" value="Genomic_DNA"/>
</dbReference>
<gene>
    <name evidence="2" type="ORF">K9W46_06650</name>
</gene>
<evidence type="ECO:0000256" key="1">
    <source>
        <dbReference type="SAM" id="MobiDB-lite"/>
    </source>
</evidence>
<organism evidence="2">
    <name type="scientific">Candidatus Heimdallarchaeum endolithica</name>
    <dbReference type="NCBI Taxonomy" id="2876572"/>
    <lineage>
        <taxon>Archaea</taxon>
        <taxon>Promethearchaeati</taxon>
        <taxon>Candidatus Heimdallarchaeota</taxon>
        <taxon>Candidatus Heimdallarchaeia (ex Rinke et al. 2021) (nom. nud.)</taxon>
        <taxon>Candidatus Heimdallarchaeales</taxon>
        <taxon>Candidatus Heimdallarchaeaceae</taxon>
        <taxon>Candidatus Heimdallarchaeum</taxon>
    </lineage>
</organism>
<protein>
    <submittedName>
        <fullName evidence="2">Uncharacterized protein</fullName>
    </submittedName>
</protein>
<feature type="compositionally biased region" description="Polar residues" evidence="1">
    <location>
        <begin position="7"/>
        <end position="18"/>
    </location>
</feature>
<dbReference type="AlphaFoldDB" id="A0A9Y1BTK5"/>
<feature type="compositionally biased region" description="Basic and acidic residues" evidence="1">
    <location>
        <begin position="23"/>
        <end position="35"/>
    </location>
</feature>
<name>A0A9Y1BTK5_9ARCH</name>
<dbReference type="Proteomes" id="UP001200513">
    <property type="component" value="Chromosome"/>
</dbReference>
<sequence>MLDNIDKSNSTNKIQEPNSIEEIGIKQEVRPEEKGTSYTAITSTKGAGSIKILEMT</sequence>
<reference evidence="2" key="1">
    <citation type="journal article" date="2022" name="Nat. Microbiol.">
        <title>Unique mobile elements and scalable gene flow at the prokaryote-eukaryote boundary revealed by circularized Asgard archaea genomes.</title>
        <authorList>
            <person name="Wu F."/>
            <person name="Speth D.R."/>
            <person name="Philosof A."/>
            <person name="Cremiere A."/>
            <person name="Narayanan A."/>
            <person name="Barco R.A."/>
            <person name="Connon S.A."/>
            <person name="Amend J.P."/>
            <person name="Antoshechkin I.A."/>
            <person name="Orphan V.J."/>
        </authorList>
    </citation>
    <scope>NUCLEOTIDE SEQUENCE</scope>
    <source>
        <strain evidence="2">PR6</strain>
    </source>
</reference>
<accession>A0A9Y1BTK5</accession>